<dbReference type="AlphaFoldDB" id="A0AB39HQY1"/>
<organism evidence="4">
    <name type="scientific">Ornithinibacillus sp. 4-3</name>
    <dbReference type="NCBI Taxonomy" id="3231488"/>
    <lineage>
        <taxon>Bacteria</taxon>
        <taxon>Bacillati</taxon>
        <taxon>Bacillota</taxon>
        <taxon>Bacilli</taxon>
        <taxon>Bacillales</taxon>
        <taxon>Bacillaceae</taxon>
        <taxon>Ornithinibacillus</taxon>
    </lineage>
</organism>
<feature type="signal peptide" evidence="2">
    <location>
        <begin position="1"/>
        <end position="24"/>
    </location>
</feature>
<dbReference type="Pfam" id="PF17898">
    <property type="entry name" value="GerD"/>
    <property type="match status" value="1"/>
</dbReference>
<dbReference type="EMBL" id="CP162599">
    <property type="protein sequence ID" value="XDK33052.1"/>
    <property type="molecule type" value="Genomic_DNA"/>
</dbReference>
<keyword evidence="4" id="KW-0449">Lipoprotein</keyword>
<keyword evidence="2" id="KW-0732">Signal</keyword>
<proteinExistence type="predicted"/>
<sequence>MYRLITAILVSVFLLIGCSENSSPATDIDYNSMKKMVTDILETADGKKALLSALNEDQIKQALIIDSDVVKSTLQEILASEEGAKMWENLFKDAEFAKTFAQSIASEQKKLLESVMSDSSFQEQLLGILQDPEVTKQMITALKSQEFRSHLEETIQQAIDSPLFQSKMTEALLRAAEKQQEEEQESDGAEEGQEQDAGGE</sequence>
<dbReference type="PROSITE" id="PS51257">
    <property type="entry name" value="PROKAR_LIPOPROTEIN"/>
    <property type="match status" value="1"/>
</dbReference>
<name>A0AB39HQY1_9BACI</name>
<feature type="compositionally biased region" description="Acidic residues" evidence="1">
    <location>
        <begin position="182"/>
        <end position="200"/>
    </location>
</feature>
<evidence type="ECO:0000256" key="1">
    <source>
        <dbReference type="SAM" id="MobiDB-lite"/>
    </source>
</evidence>
<evidence type="ECO:0000313" key="4">
    <source>
        <dbReference type="EMBL" id="XDK33052.1"/>
    </source>
</evidence>
<reference evidence="4" key="1">
    <citation type="submission" date="2024-07" db="EMBL/GenBank/DDBJ databases">
        <title>Halotolerant mesophilic bacterium Ornithinibacillus sp. 4-3, sp. nov., isolated from soil.</title>
        <authorList>
            <person name="Sidarenka A.V."/>
            <person name="Guliayeva D.E."/>
            <person name="Leanovich S.I."/>
            <person name="Hileuskaya K.S."/>
            <person name="Akhremchuk A.E."/>
            <person name="Sikolenko M.A."/>
            <person name="Valentovich L.N."/>
        </authorList>
    </citation>
    <scope>NUCLEOTIDE SEQUENCE</scope>
    <source>
        <strain evidence="4">4-3</strain>
    </source>
</reference>
<dbReference type="NCBIfam" id="NF040801">
    <property type="entry name" value="spore_GerD"/>
    <property type="match status" value="1"/>
</dbReference>
<feature type="region of interest" description="Disordered" evidence="1">
    <location>
        <begin position="174"/>
        <end position="200"/>
    </location>
</feature>
<feature type="chain" id="PRO_5044274985" evidence="2">
    <location>
        <begin position="25"/>
        <end position="200"/>
    </location>
</feature>
<dbReference type="RefSeq" id="WP_368653739.1">
    <property type="nucleotide sequence ID" value="NZ_CP162599.1"/>
</dbReference>
<gene>
    <name evidence="4" type="primary">gerD</name>
    <name evidence="4" type="ORF">AB4Y30_01340</name>
</gene>
<evidence type="ECO:0000256" key="2">
    <source>
        <dbReference type="SAM" id="SignalP"/>
    </source>
</evidence>
<dbReference type="InterPro" id="IPR041262">
    <property type="entry name" value="GerD_central"/>
</dbReference>
<protein>
    <submittedName>
        <fullName evidence="4">Spore germination lipoprotein GerD</fullName>
    </submittedName>
</protein>
<accession>A0AB39HQY1</accession>
<feature type="domain" description="Spore germination GerD central core" evidence="3">
    <location>
        <begin position="63"/>
        <end position="176"/>
    </location>
</feature>
<evidence type="ECO:0000259" key="3">
    <source>
        <dbReference type="Pfam" id="PF17898"/>
    </source>
</evidence>